<dbReference type="VEuPathDB" id="TrichDB:TVAGG3_0720480"/>
<keyword evidence="1" id="KW-0285">Flavoprotein</keyword>
<dbReference type="InterPro" id="IPR008254">
    <property type="entry name" value="Flavodoxin/NO_synth"/>
</dbReference>
<sequence>MKVETMIAYATKKGTAKMVADRFAEILHFPVCSISDIKPSDLQQYKNLILIISNYGKGEGPKTCKDFFEDFEKIENPEFYKGVQYAVFGCGSSKRAPYYLAFTKHVENKMAELGATKIHTLGELDDKNPDKSSIETWLLQLRFE</sequence>
<protein>
    <submittedName>
        <fullName evidence="3">Flavodoxin family protein</fullName>
    </submittedName>
</protein>
<dbReference type="InParanoid" id="A2FUG2"/>
<dbReference type="Pfam" id="PF00258">
    <property type="entry name" value="Flavodoxin_1"/>
    <property type="match status" value="1"/>
</dbReference>
<dbReference type="VEuPathDB" id="TrichDB:TVAG_078950"/>
<organism evidence="3 4">
    <name type="scientific">Trichomonas vaginalis (strain ATCC PRA-98 / G3)</name>
    <dbReference type="NCBI Taxonomy" id="412133"/>
    <lineage>
        <taxon>Eukaryota</taxon>
        <taxon>Metamonada</taxon>
        <taxon>Parabasalia</taxon>
        <taxon>Trichomonadida</taxon>
        <taxon>Trichomonadidae</taxon>
        <taxon>Trichomonas</taxon>
    </lineage>
</organism>
<gene>
    <name evidence="3" type="ORF">TVAG_078950</name>
</gene>
<evidence type="ECO:0000256" key="1">
    <source>
        <dbReference type="ARBA" id="ARBA00022630"/>
    </source>
</evidence>
<dbReference type="SUPFAM" id="SSF52218">
    <property type="entry name" value="Flavoproteins"/>
    <property type="match status" value="1"/>
</dbReference>
<dbReference type="Gene3D" id="3.40.50.360">
    <property type="match status" value="1"/>
</dbReference>
<dbReference type="SMR" id="A2FUG2"/>
<dbReference type="InterPro" id="IPR001094">
    <property type="entry name" value="Flavdoxin-like"/>
</dbReference>
<proteinExistence type="predicted"/>
<evidence type="ECO:0000313" key="3">
    <source>
        <dbReference type="EMBL" id="EAX91457.1"/>
    </source>
</evidence>
<dbReference type="AlphaFoldDB" id="A2FUG2"/>
<dbReference type="PANTHER" id="PTHR19384:SF109">
    <property type="entry name" value="SULFITE REDUCTASE [NADPH] FLAVOPROTEIN COMPONENT"/>
    <property type="match status" value="1"/>
</dbReference>
<accession>A2FUG2</accession>
<dbReference type="STRING" id="5722.A2FUG2"/>
<feature type="domain" description="Flavodoxin-like" evidence="2">
    <location>
        <begin position="5"/>
        <end position="142"/>
    </location>
</feature>
<dbReference type="EMBL" id="DS114034">
    <property type="protein sequence ID" value="EAX91457.1"/>
    <property type="molecule type" value="Genomic_DNA"/>
</dbReference>
<dbReference type="KEGG" id="tva:4749151"/>
<reference evidence="3" key="2">
    <citation type="journal article" date="2007" name="Science">
        <title>Draft genome sequence of the sexually transmitted pathogen Trichomonas vaginalis.</title>
        <authorList>
            <person name="Carlton J.M."/>
            <person name="Hirt R.P."/>
            <person name="Silva J.C."/>
            <person name="Delcher A.L."/>
            <person name="Schatz M."/>
            <person name="Zhao Q."/>
            <person name="Wortman J.R."/>
            <person name="Bidwell S.L."/>
            <person name="Alsmark U.C.M."/>
            <person name="Besteiro S."/>
            <person name="Sicheritz-Ponten T."/>
            <person name="Noel C.J."/>
            <person name="Dacks J.B."/>
            <person name="Foster P.G."/>
            <person name="Simillion C."/>
            <person name="Van de Peer Y."/>
            <person name="Miranda-Saavedra D."/>
            <person name="Barton G.J."/>
            <person name="Westrop G.D."/>
            <person name="Mueller S."/>
            <person name="Dessi D."/>
            <person name="Fiori P.L."/>
            <person name="Ren Q."/>
            <person name="Paulsen I."/>
            <person name="Zhang H."/>
            <person name="Bastida-Corcuera F.D."/>
            <person name="Simoes-Barbosa A."/>
            <person name="Brown M.T."/>
            <person name="Hayes R.D."/>
            <person name="Mukherjee M."/>
            <person name="Okumura C.Y."/>
            <person name="Schneider R."/>
            <person name="Smith A.J."/>
            <person name="Vanacova S."/>
            <person name="Villalvazo M."/>
            <person name="Haas B.J."/>
            <person name="Pertea M."/>
            <person name="Feldblyum T.V."/>
            <person name="Utterback T.R."/>
            <person name="Shu C.L."/>
            <person name="Osoegawa K."/>
            <person name="de Jong P.J."/>
            <person name="Hrdy I."/>
            <person name="Horvathova L."/>
            <person name="Zubacova Z."/>
            <person name="Dolezal P."/>
            <person name="Malik S.B."/>
            <person name="Logsdon J.M. Jr."/>
            <person name="Henze K."/>
            <person name="Gupta A."/>
            <person name="Wang C.C."/>
            <person name="Dunne R.L."/>
            <person name="Upcroft J.A."/>
            <person name="Upcroft P."/>
            <person name="White O."/>
            <person name="Salzberg S.L."/>
            <person name="Tang P."/>
            <person name="Chiu C.-H."/>
            <person name="Lee Y.-S."/>
            <person name="Embley T.M."/>
            <person name="Coombs G.H."/>
            <person name="Mottram J.C."/>
            <person name="Tachezy J."/>
            <person name="Fraser-Liggett C.M."/>
            <person name="Johnson P.J."/>
        </authorList>
    </citation>
    <scope>NUCLEOTIDE SEQUENCE [LARGE SCALE GENOMIC DNA]</scope>
    <source>
        <strain evidence="3">G3</strain>
    </source>
</reference>
<evidence type="ECO:0000313" key="4">
    <source>
        <dbReference type="Proteomes" id="UP000001542"/>
    </source>
</evidence>
<dbReference type="InterPro" id="IPR029039">
    <property type="entry name" value="Flavoprotein-like_sf"/>
</dbReference>
<dbReference type="PROSITE" id="PS50902">
    <property type="entry name" value="FLAVODOXIN_LIKE"/>
    <property type="match status" value="1"/>
</dbReference>
<dbReference type="RefSeq" id="XP_001304387.1">
    <property type="nucleotide sequence ID" value="XM_001304386.1"/>
</dbReference>
<dbReference type="Proteomes" id="UP000001542">
    <property type="component" value="Unassembled WGS sequence"/>
</dbReference>
<dbReference type="PRINTS" id="PR00369">
    <property type="entry name" value="FLAVODOXIN"/>
</dbReference>
<name>A2FUG2_TRIV3</name>
<dbReference type="GO" id="GO:0010181">
    <property type="term" value="F:FMN binding"/>
    <property type="evidence" value="ECO:0007669"/>
    <property type="project" value="InterPro"/>
</dbReference>
<dbReference type="PANTHER" id="PTHR19384">
    <property type="entry name" value="NITRIC OXIDE SYNTHASE-RELATED"/>
    <property type="match status" value="1"/>
</dbReference>
<evidence type="ECO:0000259" key="2">
    <source>
        <dbReference type="PROSITE" id="PS50902"/>
    </source>
</evidence>
<reference evidence="3" key="1">
    <citation type="submission" date="2006-10" db="EMBL/GenBank/DDBJ databases">
        <authorList>
            <person name="Amadeo P."/>
            <person name="Zhao Q."/>
            <person name="Wortman J."/>
            <person name="Fraser-Liggett C."/>
            <person name="Carlton J."/>
        </authorList>
    </citation>
    <scope>NUCLEOTIDE SEQUENCE</scope>
    <source>
        <strain evidence="3">G3</strain>
    </source>
</reference>
<dbReference type="OrthoDB" id="1856718at2759"/>
<keyword evidence="4" id="KW-1185">Reference proteome</keyword>